<dbReference type="SUPFAM" id="SSF56349">
    <property type="entry name" value="DNA breaking-rejoining enzymes"/>
    <property type="match status" value="1"/>
</dbReference>
<dbReference type="GO" id="GO:0003677">
    <property type="term" value="F:DNA binding"/>
    <property type="evidence" value="ECO:0007669"/>
    <property type="project" value="InterPro"/>
</dbReference>
<proteinExistence type="predicted"/>
<dbReference type="Proteomes" id="UP001159428">
    <property type="component" value="Unassembled WGS sequence"/>
</dbReference>
<name>A0AAU9VTC3_9CNID</name>
<evidence type="ECO:0000256" key="1">
    <source>
        <dbReference type="ARBA" id="ARBA00023172"/>
    </source>
</evidence>
<keyword evidence="1" id="KW-0233">DNA recombination</keyword>
<dbReference type="InterPro" id="IPR042838">
    <property type="entry name" value="KIAA1958"/>
</dbReference>
<gene>
    <name evidence="2" type="ORF">PMEA_00021875</name>
</gene>
<evidence type="ECO:0000313" key="2">
    <source>
        <dbReference type="EMBL" id="CAH3038729.1"/>
    </source>
</evidence>
<keyword evidence="3" id="KW-1185">Reference proteome</keyword>
<accession>A0AAU9VTC3</accession>
<dbReference type="AlphaFoldDB" id="A0AAU9VTC3"/>
<dbReference type="GO" id="GO:0015074">
    <property type="term" value="P:DNA integration"/>
    <property type="evidence" value="ECO:0007669"/>
    <property type="project" value="InterPro"/>
</dbReference>
<dbReference type="PANTHER" id="PTHR46963">
    <property type="entry name" value="SIMILAR TO RIKEN CDNA E130308A19"/>
    <property type="match status" value="1"/>
</dbReference>
<reference evidence="2 3" key="1">
    <citation type="submission" date="2022-05" db="EMBL/GenBank/DDBJ databases">
        <authorList>
            <consortium name="Genoscope - CEA"/>
            <person name="William W."/>
        </authorList>
    </citation>
    <scope>NUCLEOTIDE SEQUENCE [LARGE SCALE GENOMIC DNA]</scope>
</reference>
<feature type="non-terminal residue" evidence="2">
    <location>
        <position position="204"/>
    </location>
</feature>
<dbReference type="Gene3D" id="1.10.443.10">
    <property type="entry name" value="Intergrase catalytic core"/>
    <property type="match status" value="1"/>
</dbReference>
<organism evidence="2 3">
    <name type="scientific">Pocillopora meandrina</name>
    <dbReference type="NCBI Taxonomy" id="46732"/>
    <lineage>
        <taxon>Eukaryota</taxon>
        <taxon>Metazoa</taxon>
        <taxon>Cnidaria</taxon>
        <taxon>Anthozoa</taxon>
        <taxon>Hexacorallia</taxon>
        <taxon>Scleractinia</taxon>
        <taxon>Astrocoeniina</taxon>
        <taxon>Pocilloporidae</taxon>
        <taxon>Pocillopora</taxon>
    </lineage>
</organism>
<dbReference type="GO" id="GO:0006310">
    <property type="term" value="P:DNA recombination"/>
    <property type="evidence" value="ECO:0007669"/>
    <property type="project" value="UniProtKB-KW"/>
</dbReference>
<dbReference type="PANTHER" id="PTHR46963:SF4">
    <property type="entry name" value="HYPOTHETICAL PROTEIN MGC115716"/>
    <property type="match status" value="1"/>
</dbReference>
<comment type="caution">
    <text evidence="2">The sequence shown here is derived from an EMBL/GenBank/DDBJ whole genome shotgun (WGS) entry which is preliminary data.</text>
</comment>
<sequence>MAGRFIFQTDTDVENFLNVEENKNTKRKTEGYLTLVLAFLATEKEYRKLEDLRPAHLDTYLSRFLLSVQKKLGEEYEPTTLRGFIASVERHLKKQGYSDSMITGYKLNMTKRPKETLVDGSPFYLTINNLSREKLALSSAKWFKPQPMGVNKLNTLMRDCAKAAGLGTDKQITNHSARKTLVQKLRDSDVPPTEIVQITGHKNL</sequence>
<dbReference type="InterPro" id="IPR013762">
    <property type="entry name" value="Integrase-like_cat_sf"/>
</dbReference>
<evidence type="ECO:0000313" key="3">
    <source>
        <dbReference type="Proteomes" id="UP001159428"/>
    </source>
</evidence>
<evidence type="ECO:0008006" key="4">
    <source>
        <dbReference type="Google" id="ProtNLM"/>
    </source>
</evidence>
<protein>
    <recommendedName>
        <fullName evidence="4">Tyr recombinase domain-containing protein</fullName>
    </recommendedName>
</protein>
<dbReference type="EMBL" id="CALNXJ010000004">
    <property type="protein sequence ID" value="CAH3038729.1"/>
    <property type="molecule type" value="Genomic_DNA"/>
</dbReference>
<dbReference type="InterPro" id="IPR011010">
    <property type="entry name" value="DNA_brk_join_enz"/>
</dbReference>